<accession>A0A5D3FTD9</accession>
<evidence type="ECO:0000313" key="1">
    <source>
        <dbReference type="EMBL" id="TYK50990.1"/>
    </source>
</evidence>
<dbReference type="RefSeq" id="WP_148758824.1">
    <property type="nucleotide sequence ID" value="NZ_VSRQ01000002.1"/>
</dbReference>
<proteinExistence type="predicted"/>
<sequence>MELPPVPAGQDDHGWVPGACTLPTVERPLRVAEFDALFAEAVTAVEAAGPGRVRLVLRPDPEVAGRAAELAARETGCCSFFTFTLTAAGGALVLQAGADERHTEVLDALAARAGELSASGGRP</sequence>
<comment type="caution">
    <text evidence="1">The sequence shown here is derived from an EMBL/GenBank/DDBJ whole genome shotgun (WGS) entry which is preliminary data.</text>
</comment>
<keyword evidence="2" id="KW-1185">Reference proteome</keyword>
<organism evidence="1 2">
    <name type="scientific">Actinomadura decatromicini</name>
    <dbReference type="NCBI Taxonomy" id="2604572"/>
    <lineage>
        <taxon>Bacteria</taxon>
        <taxon>Bacillati</taxon>
        <taxon>Actinomycetota</taxon>
        <taxon>Actinomycetes</taxon>
        <taxon>Streptosporangiales</taxon>
        <taxon>Thermomonosporaceae</taxon>
        <taxon>Actinomadura</taxon>
    </lineage>
</organism>
<reference evidence="1 2" key="1">
    <citation type="submission" date="2019-08" db="EMBL/GenBank/DDBJ databases">
        <title>Actinomadura sp. nov. CYP1-5 isolated from mountain soil.</title>
        <authorList>
            <person name="Songsumanus A."/>
            <person name="Kuncharoen N."/>
            <person name="Kudo T."/>
            <person name="Yuki M."/>
            <person name="Igarashi Y."/>
            <person name="Tanasupawat S."/>
        </authorList>
    </citation>
    <scope>NUCLEOTIDE SEQUENCE [LARGE SCALE GENOMIC DNA]</scope>
    <source>
        <strain evidence="1 2">CYP1-5</strain>
    </source>
</reference>
<dbReference type="Proteomes" id="UP000323505">
    <property type="component" value="Unassembled WGS sequence"/>
</dbReference>
<evidence type="ECO:0008006" key="3">
    <source>
        <dbReference type="Google" id="ProtNLM"/>
    </source>
</evidence>
<gene>
    <name evidence="1" type="ORF">FXF68_11075</name>
</gene>
<dbReference type="EMBL" id="VSRQ01000002">
    <property type="protein sequence ID" value="TYK50990.1"/>
    <property type="molecule type" value="Genomic_DNA"/>
</dbReference>
<protein>
    <recommendedName>
        <fullName evidence="3">Arsenate reductase</fullName>
    </recommendedName>
</protein>
<name>A0A5D3FTD9_9ACTN</name>
<evidence type="ECO:0000313" key="2">
    <source>
        <dbReference type="Proteomes" id="UP000323505"/>
    </source>
</evidence>
<dbReference type="AlphaFoldDB" id="A0A5D3FTD9"/>